<evidence type="ECO:0000313" key="2">
    <source>
        <dbReference type="Proteomes" id="UP000661691"/>
    </source>
</evidence>
<dbReference type="EMBL" id="JACXAH010000006">
    <property type="protein sequence ID" value="MBD1371898.1"/>
    <property type="molecule type" value="Genomic_DNA"/>
</dbReference>
<comment type="caution">
    <text evidence="1">The sequence shown here is derived from an EMBL/GenBank/DDBJ whole genome shotgun (WGS) entry which is preliminary data.</text>
</comment>
<accession>A0A926NED4</accession>
<evidence type="ECO:0000313" key="1">
    <source>
        <dbReference type="EMBL" id="MBD1371898.1"/>
    </source>
</evidence>
<dbReference type="RefSeq" id="WP_191141744.1">
    <property type="nucleotide sequence ID" value="NZ_JACXAH010000006.1"/>
</dbReference>
<organism evidence="1 2">
    <name type="scientific">Polycladospora coralii</name>
    <dbReference type="NCBI Taxonomy" id="2771432"/>
    <lineage>
        <taxon>Bacteria</taxon>
        <taxon>Bacillati</taxon>
        <taxon>Bacillota</taxon>
        <taxon>Bacilli</taxon>
        <taxon>Bacillales</taxon>
        <taxon>Thermoactinomycetaceae</taxon>
        <taxon>Polycladospora</taxon>
    </lineage>
</organism>
<reference evidence="1" key="1">
    <citation type="submission" date="2020-09" db="EMBL/GenBank/DDBJ databases">
        <title>A novel bacterium of genus Hazenella, isolated from South China Sea.</title>
        <authorList>
            <person name="Huang H."/>
            <person name="Mo K."/>
            <person name="Hu Y."/>
        </authorList>
    </citation>
    <scope>NUCLEOTIDE SEQUENCE</scope>
    <source>
        <strain evidence="1">IB182357</strain>
    </source>
</reference>
<protein>
    <submittedName>
        <fullName evidence="1">Uncharacterized protein</fullName>
    </submittedName>
</protein>
<proteinExistence type="predicted"/>
<sequence>MSIRNLLHPDKSRFDQILRKGYYYEDRFLNEILTNSRMEDLGWMKEGVFRDAVERFKYGVNHEFGLISRTCALEVWLRHHGY</sequence>
<name>A0A926NED4_9BACL</name>
<dbReference type="Proteomes" id="UP000661691">
    <property type="component" value="Unassembled WGS sequence"/>
</dbReference>
<gene>
    <name evidence="1" type="ORF">IC620_05935</name>
</gene>
<dbReference type="AlphaFoldDB" id="A0A926NED4"/>
<keyword evidence="2" id="KW-1185">Reference proteome</keyword>